<dbReference type="PANTHER" id="PTHR33452">
    <property type="entry name" value="OXIDOREDUCTASE CATD-RELATED"/>
    <property type="match status" value="1"/>
</dbReference>
<evidence type="ECO:0000256" key="5">
    <source>
        <dbReference type="ARBA" id="ARBA00022989"/>
    </source>
</evidence>
<sequence length="195" mass="19199">MPTPHGTLDGPAPLSPTSAGAPETPGARHPSPSAQRGYDTGLLVLRLVLGLAMAAHGSQKLFGWFGGNGLDGTAQFFTSVGYPAGRTMALVAGATETFGGLGLAVGLCTPLAGAAVLGTMINASAVTWGDGFFAPGGVEYAVVLAAGAGGLALTGPGRYAADSLLPVLRDHRLAHGALALLLGLASAAAVLLTRS</sequence>
<dbReference type="OrthoDB" id="346004at2"/>
<accession>A0A367F4D8</accession>
<dbReference type="RefSeq" id="WP_114013536.1">
    <property type="nucleotide sequence ID" value="NZ_QOIM01000018.1"/>
</dbReference>
<dbReference type="InterPro" id="IPR051907">
    <property type="entry name" value="DoxX-like_oxidoreductase"/>
</dbReference>
<dbReference type="AlphaFoldDB" id="A0A367F4D8"/>
<evidence type="ECO:0000256" key="6">
    <source>
        <dbReference type="ARBA" id="ARBA00023136"/>
    </source>
</evidence>
<protein>
    <submittedName>
        <fullName evidence="9">DoxX family protein</fullName>
    </submittedName>
</protein>
<comment type="caution">
    <text evidence="9">The sequence shown here is derived from an EMBL/GenBank/DDBJ whole genome shotgun (WGS) entry which is preliminary data.</text>
</comment>
<gene>
    <name evidence="9" type="ORF">DQ392_01085</name>
</gene>
<evidence type="ECO:0000313" key="9">
    <source>
        <dbReference type="EMBL" id="RCG25141.1"/>
    </source>
</evidence>
<keyword evidence="3" id="KW-1003">Cell membrane</keyword>
<evidence type="ECO:0000256" key="1">
    <source>
        <dbReference type="ARBA" id="ARBA00004651"/>
    </source>
</evidence>
<evidence type="ECO:0000256" key="7">
    <source>
        <dbReference type="SAM" id="MobiDB-lite"/>
    </source>
</evidence>
<feature type="transmembrane region" description="Helical" evidence="8">
    <location>
        <begin position="173"/>
        <end position="192"/>
    </location>
</feature>
<keyword evidence="5 8" id="KW-1133">Transmembrane helix</keyword>
<dbReference type="Pfam" id="PF07681">
    <property type="entry name" value="DoxX"/>
    <property type="match status" value="1"/>
</dbReference>
<evidence type="ECO:0000313" key="10">
    <source>
        <dbReference type="Proteomes" id="UP000253507"/>
    </source>
</evidence>
<dbReference type="PANTHER" id="PTHR33452:SF1">
    <property type="entry name" value="INNER MEMBRANE PROTEIN YPHA-RELATED"/>
    <property type="match status" value="1"/>
</dbReference>
<feature type="transmembrane region" description="Helical" evidence="8">
    <location>
        <begin position="132"/>
        <end position="153"/>
    </location>
</feature>
<keyword evidence="6 8" id="KW-0472">Membrane</keyword>
<dbReference type="InterPro" id="IPR032808">
    <property type="entry name" value="DoxX"/>
</dbReference>
<name>A0A367F4D8_9ACTN</name>
<feature type="region of interest" description="Disordered" evidence="7">
    <location>
        <begin position="1"/>
        <end position="35"/>
    </location>
</feature>
<dbReference type="EMBL" id="QOIM01000018">
    <property type="protein sequence ID" value="RCG25141.1"/>
    <property type="molecule type" value="Genomic_DNA"/>
</dbReference>
<reference evidence="9 10" key="1">
    <citation type="submission" date="2018-06" db="EMBL/GenBank/DDBJ databases">
        <title>Streptomyces reniochalinae sp. nov. and Streptomyces diacarnus sp. nov. from marine sponges.</title>
        <authorList>
            <person name="Li L."/>
        </authorList>
    </citation>
    <scope>NUCLEOTIDE SEQUENCE [LARGE SCALE GENOMIC DNA]</scope>
    <source>
        <strain evidence="9 10">LHW50302</strain>
    </source>
</reference>
<proteinExistence type="inferred from homology"/>
<evidence type="ECO:0000256" key="2">
    <source>
        <dbReference type="ARBA" id="ARBA00006679"/>
    </source>
</evidence>
<comment type="similarity">
    <text evidence="2">Belongs to the DoxX family.</text>
</comment>
<feature type="transmembrane region" description="Helical" evidence="8">
    <location>
        <begin position="98"/>
        <end position="120"/>
    </location>
</feature>
<keyword evidence="10" id="KW-1185">Reference proteome</keyword>
<evidence type="ECO:0000256" key="3">
    <source>
        <dbReference type="ARBA" id="ARBA00022475"/>
    </source>
</evidence>
<comment type="subcellular location">
    <subcellularLocation>
        <location evidence="1">Cell membrane</location>
        <topology evidence="1">Multi-pass membrane protein</topology>
    </subcellularLocation>
</comment>
<dbReference type="GO" id="GO:0005886">
    <property type="term" value="C:plasma membrane"/>
    <property type="evidence" value="ECO:0007669"/>
    <property type="project" value="UniProtKB-SubCell"/>
</dbReference>
<dbReference type="Proteomes" id="UP000253507">
    <property type="component" value="Unassembled WGS sequence"/>
</dbReference>
<evidence type="ECO:0000256" key="4">
    <source>
        <dbReference type="ARBA" id="ARBA00022692"/>
    </source>
</evidence>
<organism evidence="9 10">
    <name type="scientific">Streptomyces reniochalinae</name>
    <dbReference type="NCBI Taxonomy" id="2250578"/>
    <lineage>
        <taxon>Bacteria</taxon>
        <taxon>Bacillati</taxon>
        <taxon>Actinomycetota</taxon>
        <taxon>Actinomycetes</taxon>
        <taxon>Kitasatosporales</taxon>
        <taxon>Streptomycetaceae</taxon>
        <taxon>Streptomyces</taxon>
    </lineage>
</organism>
<evidence type="ECO:0000256" key="8">
    <source>
        <dbReference type="SAM" id="Phobius"/>
    </source>
</evidence>
<keyword evidence="4 8" id="KW-0812">Transmembrane</keyword>